<accession>A0A1A8XS36</accession>
<name>A0A1A8XS36_9PROT</name>
<keyword evidence="3" id="KW-1185">Reference proteome</keyword>
<evidence type="ECO:0000313" key="3">
    <source>
        <dbReference type="Proteomes" id="UP000199169"/>
    </source>
</evidence>
<reference evidence="2 3" key="1">
    <citation type="submission" date="2016-06" db="EMBL/GenBank/DDBJ databases">
        <authorList>
            <person name="Kjaerup R.B."/>
            <person name="Dalgaard T.S."/>
            <person name="Juul-Madsen H.R."/>
        </authorList>
    </citation>
    <scope>NUCLEOTIDE SEQUENCE [LARGE SCALE GENOMIC DNA]</scope>
    <source>
        <strain evidence="2">3</strain>
    </source>
</reference>
<dbReference type="InterPro" id="IPR025351">
    <property type="entry name" value="Pvc16_N"/>
</dbReference>
<gene>
    <name evidence="2" type="ORF">ACCAA_440028</name>
</gene>
<dbReference type="Pfam" id="PF14065">
    <property type="entry name" value="Pvc16_N"/>
    <property type="match status" value="1"/>
</dbReference>
<dbReference type="EMBL" id="FLQX01000121">
    <property type="protein sequence ID" value="SBT07516.1"/>
    <property type="molecule type" value="Genomic_DNA"/>
</dbReference>
<proteinExistence type="predicted"/>
<dbReference type="RefSeq" id="WP_186407742.1">
    <property type="nucleotide sequence ID" value="NZ_FLQX01000121.1"/>
</dbReference>
<dbReference type="Proteomes" id="UP000199169">
    <property type="component" value="Unassembled WGS sequence"/>
</dbReference>
<protein>
    <recommendedName>
        <fullName evidence="1">Pvc16 N-terminal domain-containing protein</fullName>
    </recommendedName>
</protein>
<dbReference type="STRING" id="1860102.ACCAA_440028"/>
<evidence type="ECO:0000259" key="1">
    <source>
        <dbReference type="Pfam" id="PF14065"/>
    </source>
</evidence>
<organism evidence="2 3">
    <name type="scientific">Candidatus Accumulibacter aalborgensis</name>
    <dbReference type="NCBI Taxonomy" id="1860102"/>
    <lineage>
        <taxon>Bacteria</taxon>
        <taxon>Pseudomonadati</taxon>
        <taxon>Pseudomonadota</taxon>
        <taxon>Betaproteobacteria</taxon>
        <taxon>Candidatus Accumulibacter</taxon>
    </lineage>
</organism>
<sequence length="207" mass="22670">MAGFTGIAAVGKSIERVLARAFLEREPVPGKKTKAVLIRTEDLGDTQSKDKIGDNALSILLYRVDFNNIMRAAWSAVGNADGRGHLALDLHYLLTPWAENAEYQHMILGRTMQVLERAPVLSGPLLYAPSLPATPEYAGEPQAAPTDAVQLLLEEISTEALMRTFDSLPSDYRLSVPYLARVVRIDTAEAELTPPVTDADIRLRIST</sequence>
<feature type="domain" description="Pvc16 N-terminal" evidence="1">
    <location>
        <begin position="10"/>
        <end position="197"/>
    </location>
</feature>
<dbReference type="AlphaFoldDB" id="A0A1A8XS36"/>
<evidence type="ECO:0000313" key="2">
    <source>
        <dbReference type="EMBL" id="SBT07516.1"/>
    </source>
</evidence>